<feature type="signal peptide" evidence="3">
    <location>
        <begin position="1"/>
        <end position="19"/>
    </location>
</feature>
<dbReference type="GO" id="GO:0004869">
    <property type="term" value="F:cysteine-type endopeptidase inhibitor activity"/>
    <property type="evidence" value="ECO:0007669"/>
    <property type="project" value="InterPro"/>
</dbReference>
<proteinExistence type="inferred from homology"/>
<feature type="chain" id="PRO_5043718735" description="Cystatin domain-containing protein" evidence="3">
    <location>
        <begin position="20"/>
        <end position="126"/>
    </location>
</feature>
<evidence type="ECO:0000256" key="3">
    <source>
        <dbReference type="SAM" id="SignalP"/>
    </source>
</evidence>
<keyword evidence="3" id="KW-0732">Signal</keyword>
<dbReference type="AlphaFoldDB" id="A0AAV2JKL9"/>
<organism evidence="5 6">
    <name type="scientific">Knipowitschia caucasica</name>
    <name type="common">Caucasian dwarf goby</name>
    <name type="synonym">Pomatoschistus caucasicus</name>
    <dbReference type="NCBI Taxonomy" id="637954"/>
    <lineage>
        <taxon>Eukaryota</taxon>
        <taxon>Metazoa</taxon>
        <taxon>Chordata</taxon>
        <taxon>Craniata</taxon>
        <taxon>Vertebrata</taxon>
        <taxon>Euteleostomi</taxon>
        <taxon>Actinopterygii</taxon>
        <taxon>Neopterygii</taxon>
        <taxon>Teleostei</taxon>
        <taxon>Neoteleostei</taxon>
        <taxon>Acanthomorphata</taxon>
        <taxon>Gobiaria</taxon>
        <taxon>Gobiiformes</taxon>
        <taxon>Gobioidei</taxon>
        <taxon>Gobiidae</taxon>
        <taxon>Gobiinae</taxon>
        <taxon>Knipowitschia</taxon>
    </lineage>
</organism>
<protein>
    <recommendedName>
        <fullName evidence="4">Cystatin domain-containing protein</fullName>
    </recommendedName>
</protein>
<evidence type="ECO:0000256" key="1">
    <source>
        <dbReference type="ARBA" id="ARBA00009403"/>
    </source>
</evidence>
<feature type="domain" description="Cystatin" evidence="4">
    <location>
        <begin position="20"/>
        <end position="126"/>
    </location>
</feature>
<keyword evidence="2" id="KW-1015">Disulfide bond</keyword>
<dbReference type="InterPro" id="IPR046350">
    <property type="entry name" value="Cystatin_sf"/>
</dbReference>
<dbReference type="Proteomes" id="UP001497482">
    <property type="component" value="Chromosome 13"/>
</dbReference>
<dbReference type="Gene3D" id="3.10.450.10">
    <property type="match status" value="1"/>
</dbReference>
<dbReference type="InterPro" id="IPR018073">
    <property type="entry name" value="Prot_inh_cystat_CS"/>
</dbReference>
<dbReference type="Pfam" id="PF00031">
    <property type="entry name" value="Cystatin"/>
    <property type="match status" value="1"/>
</dbReference>
<comment type="similarity">
    <text evidence="1">Belongs to the cystatin family.</text>
</comment>
<accession>A0AAV2JKL9</accession>
<keyword evidence="6" id="KW-1185">Reference proteome</keyword>
<evidence type="ECO:0000259" key="4">
    <source>
        <dbReference type="SMART" id="SM00043"/>
    </source>
</evidence>
<gene>
    <name evidence="5" type="ORF">KC01_LOCUS9402</name>
</gene>
<dbReference type="SMART" id="SM00043">
    <property type="entry name" value="CY"/>
    <property type="match status" value="1"/>
</dbReference>
<evidence type="ECO:0000313" key="6">
    <source>
        <dbReference type="Proteomes" id="UP001497482"/>
    </source>
</evidence>
<name>A0AAV2JKL9_KNICA</name>
<dbReference type="EMBL" id="OZ035835">
    <property type="protein sequence ID" value="CAL1578221.1"/>
    <property type="molecule type" value="Genomic_DNA"/>
</dbReference>
<dbReference type="GO" id="GO:0005615">
    <property type="term" value="C:extracellular space"/>
    <property type="evidence" value="ECO:0007669"/>
    <property type="project" value="TreeGrafter"/>
</dbReference>
<dbReference type="InterPro" id="IPR000010">
    <property type="entry name" value="Cystatin_dom"/>
</dbReference>
<dbReference type="GO" id="GO:0031982">
    <property type="term" value="C:vesicle"/>
    <property type="evidence" value="ECO:0007669"/>
    <property type="project" value="TreeGrafter"/>
</dbReference>
<evidence type="ECO:0000256" key="2">
    <source>
        <dbReference type="ARBA" id="ARBA00023157"/>
    </source>
</evidence>
<dbReference type="CDD" id="cd00042">
    <property type="entry name" value="CY"/>
    <property type="match status" value="1"/>
</dbReference>
<dbReference type="PANTHER" id="PTHR46186">
    <property type="entry name" value="CYSTATIN"/>
    <property type="match status" value="1"/>
</dbReference>
<dbReference type="PANTHER" id="PTHR46186:SF12">
    <property type="entry name" value="CYSTATIN C (AMYLOID ANGIOPATHY AND CEREBRAL HEMORRHAGE)-RELATED"/>
    <property type="match status" value="1"/>
</dbReference>
<sequence>MKSAASVVIFAVFLSGAWCAMTGALKDMDVNDTVVQDALTFAVNKHNMGTNDVFRNDVVRVVKAQSQVVAGRKFIITVDMARTNCRKDRTNEVCVADPGAQTYQCTFTVWSRPWLKDIQLTAQTCS</sequence>
<dbReference type="SUPFAM" id="SSF54403">
    <property type="entry name" value="Cystatin/monellin"/>
    <property type="match status" value="1"/>
</dbReference>
<dbReference type="GO" id="GO:0005737">
    <property type="term" value="C:cytoplasm"/>
    <property type="evidence" value="ECO:0007669"/>
    <property type="project" value="TreeGrafter"/>
</dbReference>
<evidence type="ECO:0000313" key="5">
    <source>
        <dbReference type="EMBL" id="CAL1578221.1"/>
    </source>
</evidence>
<dbReference type="FunFam" id="3.10.450.10:FF:000004">
    <property type="entry name" value="Cystatin C"/>
    <property type="match status" value="1"/>
</dbReference>
<reference evidence="5 6" key="1">
    <citation type="submission" date="2024-04" db="EMBL/GenBank/DDBJ databases">
        <authorList>
            <person name="Waldvogel A.-M."/>
            <person name="Schoenle A."/>
        </authorList>
    </citation>
    <scope>NUCLEOTIDE SEQUENCE [LARGE SCALE GENOMIC DNA]</scope>
</reference>
<dbReference type="PROSITE" id="PS00287">
    <property type="entry name" value="CYSTATIN"/>
    <property type="match status" value="1"/>
</dbReference>